<name>A0A6C0HL66_9ZZZZ</name>
<dbReference type="GO" id="GO:0003899">
    <property type="term" value="F:DNA-directed RNA polymerase activity"/>
    <property type="evidence" value="ECO:0007669"/>
    <property type="project" value="InterPro"/>
</dbReference>
<dbReference type="GO" id="GO:0042797">
    <property type="term" value="P:tRNA transcription by RNA polymerase III"/>
    <property type="evidence" value="ECO:0007669"/>
    <property type="project" value="TreeGrafter"/>
</dbReference>
<sequence>MSLLAEMLQERGVPVDAPTTLEVEYPGTVIRYGDVVVFTSNRARINEKDLASHVSITRENGGTTGILIAQTAASETVLHAITAFSDVLQIFHLRQLEYNPTKHRKVPKHRILSADETKQYFEKYRIKLDDIVAKMKVDHIQLSADDPPLRQIAMKHKDYLPMPQIGAQDAIARWIGAKPGDVIEVLRNSETAGGTPYYRICVASV</sequence>
<dbReference type="SUPFAM" id="SSF55287">
    <property type="entry name" value="RPB5-like RNA polymerase subunit"/>
    <property type="match status" value="1"/>
</dbReference>
<evidence type="ECO:0000313" key="3">
    <source>
        <dbReference type="EMBL" id="QHT80895.1"/>
    </source>
</evidence>
<dbReference type="GO" id="GO:0006366">
    <property type="term" value="P:transcription by RNA polymerase II"/>
    <property type="evidence" value="ECO:0007669"/>
    <property type="project" value="TreeGrafter"/>
</dbReference>
<dbReference type="GO" id="GO:0005665">
    <property type="term" value="C:RNA polymerase II, core complex"/>
    <property type="evidence" value="ECO:0007669"/>
    <property type="project" value="TreeGrafter"/>
</dbReference>
<feature type="domain" description="RNA polymerase subunit H/Rpb5 C-terminal" evidence="2">
    <location>
        <begin position="162"/>
        <end position="201"/>
    </location>
</feature>
<dbReference type="GO" id="GO:0003677">
    <property type="term" value="F:DNA binding"/>
    <property type="evidence" value="ECO:0007669"/>
    <property type="project" value="InterPro"/>
</dbReference>
<dbReference type="GO" id="GO:0005666">
    <property type="term" value="C:RNA polymerase III complex"/>
    <property type="evidence" value="ECO:0007669"/>
    <property type="project" value="TreeGrafter"/>
</dbReference>
<dbReference type="InterPro" id="IPR000783">
    <property type="entry name" value="RNA_pol_subH/Rpb5_C"/>
</dbReference>
<dbReference type="AlphaFoldDB" id="A0A6C0HL66"/>
<dbReference type="InterPro" id="IPR014381">
    <property type="entry name" value="Arch_Rpo5/euc_Rpb5"/>
</dbReference>
<dbReference type="PIRSF" id="PIRSF000747">
    <property type="entry name" value="RPB5"/>
    <property type="match status" value="1"/>
</dbReference>
<protein>
    <recommendedName>
        <fullName evidence="2">RNA polymerase subunit H/Rpb5 C-terminal domain-containing protein</fullName>
    </recommendedName>
</protein>
<dbReference type="Gene3D" id="3.90.940.20">
    <property type="entry name" value="RPB5-like RNA polymerase subunit"/>
    <property type="match status" value="1"/>
</dbReference>
<accession>A0A6C0HL66</accession>
<proteinExistence type="predicted"/>
<evidence type="ECO:0000259" key="2">
    <source>
        <dbReference type="Pfam" id="PF01191"/>
    </source>
</evidence>
<dbReference type="GO" id="GO:0005736">
    <property type="term" value="C:RNA polymerase I complex"/>
    <property type="evidence" value="ECO:0007669"/>
    <property type="project" value="TreeGrafter"/>
</dbReference>
<evidence type="ECO:0000256" key="1">
    <source>
        <dbReference type="ARBA" id="ARBA00023163"/>
    </source>
</evidence>
<dbReference type="GO" id="GO:0006362">
    <property type="term" value="P:transcription elongation by RNA polymerase I"/>
    <property type="evidence" value="ECO:0007669"/>
    <property type="project" value="TreeGrafter"/>
</dbReference>
<reference evidence="3" key="1">
    <citation type="journal article" date="2020" name="Nature">
        <title>Giant virus diversity and host interactions through global metagenomics.</title>
        <authorList>
            <person name="Schulz F."/>
            <person name="Roux S."/>
            <person name="Paez-Espino D."/>
            <person name="Jungbluth S."/>
            <person name="Walsh D.A."/>
            <person name="Denef V.J."/>
            <person name="McMahon K.D."/>
            <person name="Konstantinidis K.T."/>
            <person name="Eloe-Fadrosh E.A."/>
            <person name="Kyrpides N.C."/>
            <person name="Woyke T."/>
        </authorList>
    </citation>
    <scope>NUCLEOTIDE SEQUENCE</scope>
    <source>
        <strain evidence="3">GVMAG-M-3300023184-135</strain>
    </source>
</reference>
<feature type="domain" description="RNA polymerase subunit H/Rpb5 C-terminal" evidence="2">
    <location>
        <begin position="98"/>
        <end position="156"/>
    </location>
</feature>
<dbReference type="PANTHER" id="PTHR10535:SF0">
    <property type="entry name" value="DNA-DIRECTED RNA POLYMERASES I, II, AND III SUBUNIT RPABC1"/>
    <property type="match status" value="1"/>
</dbReference>
<dbReference type="PANTHER" id="PTHR10535">
    <property type="entry name" value="DNA-DIRECTED RNA POLYMERASES I, II, AND III SUBUNIT RPABC1"/>
    <property type="match status" value="1"/>
</dbReference>
<organism evidence="3">
    <name type="scientific">viral metagenome</name>
    <dbReference type="NCBI Taxonomy" id="1070528"/>
    <lineage>
        <taxon>unclassified sequences</taxon>
        <taxon>metagenomes</taxon>
        <taxon>organismal metagenomes</taxon>
    </lineage>
</organism>
<dbReference type="InterPro" id="IPR035913">
    <property type="entry name" value="RPB5-like_sf"/>
</dbReference>
<dbReference type="Pfam" id="PF01191">
    <property type="entry name" value="RNA_pol_Rpb5_C"/>
    <property type="match status" value="2"/>
</dbReference>
<dbReference type="EMBL" id="MN739976">
    <property type="protein sequence ID" value="QHT80895.1"/>
    <property type="molecule type" value="Genomic_DNA"/>
</dbReference>
<keyword evidence="1" id="KW-0804">Transcription</keyword>